<feature type="domain" description="PAC" evidence="7">
    <location>
        <begin position="81"/>
        <end position="136"/>
    </location>
</feature>
<dbReference type="GO" id="GO:0006935">
    <property type="term" value="P:chemotaxis"/>
    <property type="evidence" value="ECO:0007669"/>
    <property type="project" value="InterPro"/>
</dbReference>
<dbReference type="Pfam" id="PF00015">
    <property type="entry name" value="MCPsignal"/>
    <property type="match status" value="1"/>
</dbReference>
<comment type="similarity">
    <text evidence="3">Belongs to the methyl-accepting chemotaxis (MCP) protein family.</text>
</comment>
<dbReference type="CDD" id="cd00130">
    <property type="entry name" value="PAS"/>
    <property type="match status" value="2"/>
</dbReference>
<organism evidence="8 9">
    <name type="scientific">Luteibacter pinisoli</name>
    <dbReference type="NCBI Taxonomy" id="2589080"/>
    <lineage>
        <taxon>Bacteria</taxon>
        <taxon>Pseudomonadati</taxon>
        <taxon>Pseudomonadota</taxon>
        <taxon>Gammaproteobacteria</taxon>
        <taxon>Lysobacterales</taxon>
        <taxon>Rhodanobacteraceae</taxon>
        <taxon>Luteibacter</taxon>
    </lineage>
</organism>
<dbReference type="InterPro" id="IPR035965">
    <property type="entry name" value="PAS-like_dom_sf"/>
</dbReference>
<dbReference type="PROSITE" id="PS50112">
    <property type="entry name" value="PAS"/>
    <property type="match status" value="1"/>
</dbReference>
<keyword evidence="2 4" id="KW-0807">Transducer</keyword>
<dbReference type="PANTHER" id="PTHR43531">
    <property type="entry name" value="PROTEIN ICFG"/>
    <property type="match status" value="1"/>
</dbReference>
<dbReference type="GO" id="GO:0005886">
    <property type="term" value="C:plasma membrane"/>
    <property type="evidence" value="ECO:0007669"/>
    <property type="project" value="TreeGrafter"/>
</dbReference>
<evidence type="ECO:0000259" key="6">
    <source>
        <dbReference type="PROSITE" id="PS50112"/>
    </source>
</evidence>
<evidence type="ECO:0000259" key="5">
    <source>
        <dbReference type="PROSITE" id="PS50111"/>
    </source>
</evidence>
<dbReference type="InterPro" id="IPR051310">
    <property type="entry name" value="MCP_chemotaxis"/>
</dbReference>
<dbReference type="PANTHER" id="PTHR43531:SF14">
    <property type="entry name" value="METHYL-ACCEPTING CHEMOTAXIS PROTEIN I-RELATED"/>
    <property type="match status" value="1"/>
</dbReference>
<accession>A0A4Y5Z4U4</accession>
<dbReference type="Pfam" id="PF08447">
    <property type="entry name" value="PAS_3"/>
    <property type="match status" value="1"/>
</dbReference>
<reference evidence="8 9" key="1">
    <citation type="submission" date="2019-06" db="EMBL/GenBank/DDBJ databases">
        <title>A complete genome sequence for Luteibacter pinisoli MAH-14.</title>
        <authorList>
            <person name="Baltrus D.A."/>
        </authorList>
    </citation>
    <scope>NUCLEOTIDE SEQUENCE [LARGE SCALE GENOMIC DNA]</scope>
    <source>
        <strain evidence="8 9">MAH-14</strain>
    </source>
</reference>
<dbReference type="InterPro" id="IPR013655">
    <property type="entry name" value="PAS_fold_3"/>
</dbReference>
<dbReference type="Proteomes" id="UP000316093">
    <property type="component" value="Chromosome"/>
</dbReference>
<dbReference type="InterPro" id="IPR001610">
    <property type="entry name" value="PAC"/>
</dbReference>
<dbReference type="Pfam" id="PF08448">
    <property type="entry name" value="PAS_4"/>
    <property type="match status" value="1"/>
</dbReference>
<dbReference type="InterPro" id="IPR004090">
    <property type="entry name" value="Chemotax_Me-accpt_rcpt"/>
</dbReference>
<evidence type="ECO:0000256" key="1">
    <source>
        <dbReference type="ARBA" id="ARBA00022481"/>
    </source>
</evidence>
<dbReference type="GO" id="GO:0004888">
    <property type="term" value="F:transmembrane signaling receptor activity"/>
    <property type="evidence" value="ECO:0007669"/>
    <property type="project" value="InterPro"/>
</dbReference>
<feature type="domain" description="PAS" evidence="6">
    <location>
        <begin position="31"/>
        <end position="63"/>
    </location>
</feature>
<keyword evidence="1" id="KW-0488">Methylation</keyword>
<dbReference type="PRINTS" id="PR00260">
    <property type="entry name" value="CHEMTRNSDUCR"/>
</dbReference>
<dbReference type="AlphaFoldDB" id="A0A4Y5Z4U4"/>
<dbReference type="SMART" id="SM00086">
    <property type="entry name" value="PAC"/>
    <property type="match status" value="2"/>
</dbReference>
<evidence type="ECO:0000256" key="4">
    <source>
        <dbReference type="PROSITE-ProRule" id="PRU00284"/>
    </source>
</evidence>
<dbReference type="InterPro" id="IPR000014">
    <property type="entry name" value="PAS"/>
</dbReference>
<dbReference type="InterPro" id="IPR013656">
    <property type="entry name" value="PAS_4"/>
</dbReference>
<dbReference type="PROSITE" id="PS50111">
    <property type="entry name" value="CHEMOTAXIS_TRANSDUC_2"/>
    <property type="match status" value="1"/>
</dbReference>
<dbReference type="KEGG" id="lpy:FIV34_08790"/>
<feature type="domain" description="PAC" evidence="7">
    <location>
        <begin position="203"/>
        <end position="258"/>
    </location>
</feature>
<dbReference type="SMART" id="SM00283">
    <property type="entry name" value="MA"/>
    <property type="match status" value="1"/>
</dbReference>
<name>A0A4Y5Z4U4_9GAMM</name>
<protein>
    <submittedName>
        <fullName evidence="8">PAS domain S-box protein</fullName>
    </submittedName>
</protein>
<dbReference type="GO" id="GO:0007165">
    <property type="term" value="P:signal transduction"/>
    <property type="evidence" value="ECO:0007669"/>
    <property type="project" value="UniProtKB-KW"/>
</dbReference>
<dbReference type="OrthoDB" id="9765776at2"/>
<evidence type="ECO:0000256" key="2">
    <source>
        <dbReference type="ARBA" id="ARBA00023224"/>
    </source>
</evidence>
<evidence type="ECO:0000313" key="8">
    <source>
        <dbReference type="EMBL" id="QDE39288.1"/>
    </source>
</evidence>
<proteinExistence type="inferred from homology"/>
<feature type="domain" description="Methyl-accepting transducer" evidence="5">
    <location>
        <begin position="249"/>
        <end position="438"/>
    </location>
</feature>
<sequence>MIGRWMRQQQAMRGKLAALDKVQAIIEFAPDGTVVHANALFLQTMGYRLQDIVGRHHRQFVDPVEAGSPAYTAFWDGLRDGKADSGLYRRLHRNGGDVWLQSSYNPIFDAFGRVSGVVKYATDVTERRIAEADMDGRLRAIDRAQATIAFALDGTILEANDNFLAAMGYTLDEIAGRHHRMFVDPIEAASDSYAQFWAGLREGRHDSGLYRRFGKGGRIVWIQATYNPILDAQGNPVRVIKYATDITAQTVAAQTLQREVVSLSGAVLDNALKAGRAEELADGARVAAQRGGGVVADVVRTMGAIQESTRSVEDILELIDTIAFQTNLLSLNAAIEAAHAGESGKGFAVVADEVRQLAMRSGTASKQIHALIGDARDRVDEGAELVGTAGLVMEEILGAVSQVTDVTTAIGESAKLQSTGIDRVNAAVSELESVYGQL</sequence>
<dbReference type="InterPro" id="IPR004089">
    <property type="entry name" value="MCPsignal_dom"/>
</dbReference>
<dbReference type="Gene3D" id="1.10.287.950">
    <property type="entry name" value="Methyl-accepting chemotaxis protein"/>
    <property type="match status" value="1"/>
</dbReference>
<dbReference type="PROSITE" id="PS50113">
    <property type="entry name" value="PAC"/>
    <property type="match status" value="2"/>
</dbReference>
<dbReference type="InterPro" id="IPR000700">
    <property type="entry name" value="PAS-assoc_C"/>
</dbReference>
<evidence type="ECO:0000256" key="3">
    <source>
        <dbReference type="ARBA" id="ARBA00029447"/>
    </source>
</evidence>
<dbReference type="SUPFAM" id="SSF58104">
    <property type="entry name" value="Methyl-accepting chemotaxis protein (MCP) signaling domain"/>
    <property type="match status" value="1"/>
</dbReference>
<keyword evidence="9" id="KW-1185">Reference proteome</keyword>
<evidence type="ECO:0000259" key="7">
    <source>
        <dbReference type="PROSITE" id="PS50113"/>
    </source>
</evidence>
<evidence type="ECO:0000313" key="9">
    <source>
        <dbReference type="Proteomes" id="UP000316093"/>
    </source>
</evidence>
<dbReference type="Gene3D" id="3.30.450.20">
    <property type="entry name" value="PAS domain"/>
    <property type="match status" value="2"/>
</dbReference>
<gene>
    <name evidence="8" type="ORF">FIV34_08790</name>
</gene>
<dbReference type="EMBL" id="CP041046">
    <property type="protein sequence ID" value="QDE39288.1"/>
    <property type="molecule type" value="Genomic_DNA"/>
</dbReference>
<dbReference type="SUPFAM" id="SSF55785">
    <property type="entry name" value="PYP-like sensor domain (PAS domain)"/>
    <property type="match status" value="2"/>
</dbReference>
<dbReference type="NCBIfam" id="TIGR00229">
    <property type="entry name" value="sensory_box"/>
    <property type="match status" value="2"/>
</dbReference>